<dbReference type="PATRIC" id="fig|69.6.peg.3286"/>
<evidence type="ECO:0000313" key="1">
    <source>
        <dbReference type="EMBL" id="ALN58682.1"/>
    </source>
</evidence>
<dbReference type="AlphaFoldDB" id="A0A0S2DJF3"/>
<dbReference type="STRING" id="69.GLE_3336"/>
<reference evidence="1 2" key="1">
    <citation type="submission" date="2015-11" db="EMBL/GenBank/DDBJ databases">
        <title>Genome sequences of Lysobacter enzymogenes strain C3 and Lysobacter antibioticus ATCC 29479.</title>
        <authorList>
            <person name="Kobayashi D.Y."/>
        </authorList>
    </citation>
    <scope>NUCLEOTIDE SEQUENCE [LARGE SCALE GENOMIC DNA]</scope>
    <source>
        <strain evidence="1 2">C3</strain>
    </source>
</reference>
<dbReference type="OrthoDB" id="6829668at2"/>
<evidence type="ECO:0000313" key="2">
    <source>
        <dbReference type="Proteomes" id="UP000061569"/>
    </source>
</evidence>
<gene>
    <name evidence="1" type="ORF">GLE_3336</name>
</gene>
<proteinExistence type="predicted"/>
<accession>A0A0S2DJF3</accession>
<dbReference type="KEGG" id="lez:GLE_3336"/>
<protein>
    <submittedName>
        <fullName evidence="1">Uncharacterized protein</fullName>
    </submittedName>
</protein>
<sequence length="342" mass="37938">MISTEVFARRFLGYNIVGCAIRNRDLMYFIAREDYTQRPDWKSTGDDPADSALKRRVISYSRNKPEDAQWGNGVLTGFDRTDCGVSLLPREQLVVASISGQVYAVGSGEAGKETSLPRDETSRRGSLLKLKTIAGRLYMCGGNRTVAIRRGKDDWQWLTASLPFDIKTELYSAGFQDIDGFAEDDIYAAGGDGDVWHYDGARWRRIDFPTNLPLRTVCCAGDGRVYVSGYEGATFVGRGDRWRKLDAPPISLPFSDTVWHEGRVWASNDYGVWWISHDGIERADLDPAISACAGRISARDGVLLLAGFYGAAILEADGHWQTIMQYGPLAEQCEAEGRSAHP</sequence>
<dbReference type="EMBL" id="CP013140">
    <property type="protein sequence ID" value="ALN58682.1"/>
    <property type="molecule type" value="Genomic_DNA"/>
</dbReference>
<organism evidence="1 2">
    <name type="scientific">Lysobacter enzymogenes</name>
    <dbReference type="NCBI Taxonomy" id="69"/>
    <lineage>
        <taxon>Bacteria</taxon>
        <taxon>Pseudomonadati</taxon>
        <taxon>Pseudomonadota</taxon>
        <taxon>Gammaproteobacteria</taxon>
        <taxon>Lysobacterales</taxon>
        <taxon>Lysobacteraceae</taxon>
        <taxon>Lysobacter</taxon>
    </lineage>
</organism>
<name>A0A0S2DJF3_LYSEN</name>
<dbReference type="Proteomes" id="UP000061569">
    <property type="component" value="Chromosome"/>
</dbReference>
<dbReference type="SUPFAM" id="SSF110296">
    <property type="entry name" value="Oligoxyloglucan reducing end-specific cellobiohydrolase"/>
    <property type="match status" value="1"/>
</dbReference>